<comment type="similarity">
    <text evidence="3 10">Belongs to the GSP I family.</text>
</comment>
<keyword evidence="8 10" id="KW-1133">Transmembrane helix</keyword>
<dbReference type="Gene3D" id="3.30.1300.30">
    <property type="entry name" value="GSPII I/J protein-like"/>
    <property type="match status" value="1"/>
</dbReference>
<dbReference type="RefSeq" id="WP_322541649.1">
    <property type="nucleotide sequence ID" value="NZ_JAOBTT010000001.1"/>
</dbReference>
<sequence>MKQSGMTLLEVMVAMAMLAIAGVAMLGNSQQQLRLQDELTRKQLAMWVAENQLALTRLASPRIPQNQQGEAWMADTRWYWRQQVRPTDRVGVYGIEVSVAEDTHVKPVLARLHGWQQMP</sequence>
<dbReference type="SUPFAM" id="SSF54523">
    <property type="entry name" value="Pili subunits"/>
    <property type="match status" value="1"/>
</dbReference>
<dbReference type="Proteomes" id="UP001288620">
    <property type="component" value="Unassembled WGS sequence"/>
</dbReference>
<dbReference type="Pfam" id="PF02501">
    <property type="entry name" value="T2SSI"/>
    <property type="match status" value="1"/>
</dbReference>
<proteinExistence type="inferred from homology"/>
<comment type="subcellular location">
    <subcellularLocation>
        <location evidence="2 10">Cell inner membrane</location>
        <topology evidence="2 10">Single-pass membrane protein</topology>
    </subcellularLocation>
</comment>
<evidence type="ECO:0000256" key="4">
    <source>
        <dbReference type="ARBA" id="ARBA00022475"/>
    </source>
</evidence>
<keyword evidence="13" id="KW-1185">Reference proteome</keyword>
<keyword evidence="4" id="KW-1003">Cell membrane</keyword>
<dbReference type="NCBIfam" id="TIGR01707">
    <property type="entry name" value="gspI"/>
    <property type="match status" value="1"/>
</dbReference>
<dbReference type="Pfam" id="PF07963">
    <property type="entry name" value="N_methyl"/>
    <property type="match status" value="1"/>
</dbReference>
<organism evidence="12 13">
    <name type="scientific">Pantoea eucrina</name>
    <dbReference type="NCBI Taxonomy" id="472693"/>
    <lineage>
        <taxon>Bacteria</taxon>
        <taxon>Pseudomonadati</taxon>
        <taxon>Pseudomonadota</taxon>
        <taxon>Gammaproteobacteria</taxon>
        <taxon>Enterobacterales</taxon>
        <taxon>Erwiniaceae</taxon>
        <taxon>Pantoea</taxon>
    </lineage>
</organism>
<gene>
    <name evidence="12" type="primary">gspI</name>
    <name evidence="12" type="ORF">N4G40_04550</name>
</gene>
<evidence type="ECO:0000256" key="6">
    <source>
        <dbReference type="ARBA" id="ARBA00022519"/>
    </source>
</evidence>
<evidence type="ECO:0000256" key="5">
    <source>
        <dbReference type="ARBA" id="ARBA00022481"/>
    </source>
</evidence>
<comment type="caution">
    <text evidence="12">The sequence shown here is derived from an EMBL/GenBank/DDBJ whole genome shotgun (WGS) entry which is preliminary data.</text>
</comment>
<keyword evidence="7 10" id="KW-0812">Transmembrane</keyword>
<reference evidence="13" key="1">
    <citation type="submission" date="2023-07" db="EMBL/GenBank/DDBJ databases">
        <title>Structural and functional analysis of rice phyllospheric bacteria for their antimicrobial properties and defense elicitation against blast disease.</title>
        <authorList>
            <person name="Sahu K.P."/>
            <person name="Asharani P."/>
            <person name="Kumar M."/>
            <person name="Reddy B."/>
            <person name="Kumar A."/>
        </authorList>
    </citation>
    <scope>NUCLEOTIDE SEQUENCE [LARGE SCALE GENOMIC DNA]</scope>
    <source>
        <strain evidence="13">OsEp_Plm_30P10</strain>
    </source>
</reference>
<evidence type="ECO:0000256" key="1">
    <source>
        <dbReference type="ARBA" id="ARBA00003161"/>
    </source>
</evidence>
<evidence type="ECO:0000256" key="7">
    <source>
        <dbReference type="ARBA" id="ARBA00022692"/>
    </source>
</evidence>
<dbReference type="InterPro" id="IPR010052">
    <property type="entry name" value="T2SS_protein-GspI"/>
</dbReference>
<comment type="subunit">
    <text evidence="10">Type II secretion is composed of four main components: the outer membrane complex, the inner membrane complex, the cytoplasmic secretion ATPase and the periplasm-spanning pseudopilus.</text>
</comment>
<keyword evidence="6 10" id="KW-0997">Cell inner membrane</keyword>
<protein>
    <recommendedName>
        <fullName evidence="10">Type II secretion system protein I</fullName>
        <shortName evidence="10">T2SS minor pseudopilin I</shortName>
    </recommendedName>
</protein>
<comment type="PTM">
    <text evidence="10">Cleaved by prepilin peptidase.</text>
</comment>
<dbReference type="PROSITE" id="PS00409">
    <property type="entry name" value="PROKAR_NTER_METHYL"/>
    <property type="match status" value="1"/>
</dbReference>
<dbReference type="NCBIfam" id="TIGR02532">
    <property type="entry name" value="IV_pilin_GFxxxE"/>
    <property type="match status" value="1"/>
</dbReference>
<accession>A0ABU5LCF5</accession>
<evidence type="ECO:0000256" key="8">
    <source>
        <dbReference type="ARBA" id="ARBA00022989"/>
    </source>
</evidence>
<keyword evidence="9 10" id="KW-0472">Membrane</keyword>
<evidence type="ECO:0000256" key="9">
    <source>
        <dbReference type="ARBA" id="ARBA00023136"/>
    </source>
</evidence>
<evidence type="ECO:0000256" key="10">
    <source>
        <dbReference type="RuleBase" id="RU368030"/>
    </source>
</evidence>
<dbReference type="PANTHER" id="PTHR38779:SF2">
    <property type="entry name" value="TYPE II SECRETION SYSTEM PROTEIN I-RELATED"/>
    <property type="match status" value="1"/>
</dbReference>
<dbReference type="EMBL" id="JAOBTT010000001">
    <property type="protein sequence ID" value="MDZ7277553.1"/>
    <property type="molecule type" value="Genomic_DNA"/>
</dbReference>
<feature type="transmembrane region" description="Helical" evidence="10">
    <location>
        <begin position="6"/>
        <end position="26"/>
    </location>
</feature>
<evidence type="ECO:0000313" key="12">
    <source>
        <dbReference type="EMBL" id="MDZ7277553.1"/>
    </source>
</evidence>
<evidence type="ECO:0000259" key="11">
    <source>
        <dbReference type="Pfam" id="PF02501"/>
    </source>
</evidence>
<evidence type="ECO:0000256" key="2">
    <source>
        <dbReference type="ARBA" id="ARBA00004377"/>
    </source>
</evidence>
<dbReference type="InterPro" id="IPR003413">
    <property type="entry name" value="T2SS_GspI_C"/>
</dbReference>
<comment type="function">
    <text evidence="1">Component of the type II secretion system required for the energy-dependent secretion of extracellular factors such as proteases and toxins from the periplasm. Part of the pseudopilus tip complex that is critical for the recognition and binding of secretion substrates.</text>
</comment>
<keyword evidence="5 10" id="KW-0488">Methylation</keyword>
<name>A0ABU5LCF5_9GAMM</name>
<dbReference type="PANTHER" id="PTHR38779">
    <property type="entry name" value="TYPE II SECRETION SYSTEM PROTEIN I-RELATED"/>
    <property type="match status" value="1"/>
</dbReference>
<feature type="domain" description="Type II secretion system protein GspI C-terminal" evidence="11">
    <location>
        <begin position="39"/>
        <end position="115"/>
    </location>
</feature>
<evidence type="ECO:0000256" key="3">
    <source>
        <dbReference type="ARBA" id="ARBA00008358"/>
    </source>
</evidence>
<dbReference type="InterPro" id="IPR045584">
    <property type="entry name" value="Pilin-like"/>
</dbReference>
<evidence type="ECO:0000313" key="13">
    <source>
        <dbReference type="Proteomes" id="UP001288620"/>
    </source>
</evidence>
<dbReference type="InterPro" id="IPR012902">
    <property type="entry name" value="N_methyl_site"/>
</dbReference>